<keyword evidence="1" id="KW-0472">Membrane</keyword>
<accession>A0AAT9FKJ1</accession>
<gene>
    <name evidence="2" type="ORF">NT6N_14920</name>
</gene>
<proteinExistence type="predicted"/>
<feature type="transmembrane region" description="Helical" evidence="1">
    <location>
        <begin position="108"/>
        <end position="133"/>
    </location>
</feature>
<dbReference type="EMBL" id="AP026866">
    <property type="protein sequence ID" value="BDS06452.1"/>
    <property type="molecule type" value="Genomic_DNA"/>
</dbReference>
<feature type="transmembrane region" description="Helical" evidence="1">
    <location>
        <begin position="12"/>
        <end position="37"/>
    </location>
</feature>
<name>A0AAT9FKJ1_9BACT</name>
<keyword evidence="1" id="KW-0812">Transmembrane</keyword>
<dbReference type="KEGG" id="osu:NT6N_14920"/>
<protein>
    <recommendedName>
        <fullName evidence="3">DUF1449 family protein</fullName>
    </recommendedName>
</protein>
<evidence type="ECO:0000313" key="2">
    <source>
        <dbReference type="EMBL" id="BDS06452.1"/>
    </source>
</evidence>
<sequence>MKELWEIAIQPHNLPLTCVVGLFMLYWISCILGIFGVDSLDIDLDPDLDLDADVDGDSSNVPSPIASALRFVNAADVPLMAILTLLSVFMWVSSMMANYYLNPEHQDWLVLVIFFSSFVVSVILVKIATAPLVPVFRKMKQLEKAEPAVGGTATVVSVEVTGKYGQCEQKRTSGAPATLSCITSEESPIPRGTEVAVVAYDKKRGLYTVRTL</sequence>
<organism evidence="2">
    <name type="scientific">Oceaniferula spumae</name>
    <dbReference type="NCBI Taxonomy" id="2979115"/>
    <lineage>
        <taxon>Bacteria</taxon>
        <taxon>Pseudomonadati</taxon>
        <taxon>Verrucomicrobiota</taxon>
        <taxon>Verrucomicrobiia</taxon>
        <taxon>Verrucomicrobiales</taxon>
        <taxon>Verrucomicrobiaceae</taxon>
        <taxon>Oceaniferula</taxon>
    </lineage>
</organism>
<keyword evidence="1" id="KW-1133">Transmembrane helix</keyword>
<evidence type="ECO:0000256" key="1">
    <source>
        <dbReference type="SAM" id="Phobius"/>
    </source>
</evidence>
<evidence type="ECO:0008006" key="3">
    <source>
        <dbReference type="Google" id="ProtNLM"/>
    </source>
</evidence>
<reference evidence="2" key="1">
    <citation type="submission" date="2024-07" db="EMBL/GenBank/DDBJ databases">
        <title>Complete genome sequence of Verrucomicrobiaceae bacterium NT6N.</title>
        <authorList>
            <person name="Huang C."/>
            <person name="Takami H."/>
            <person name="Hamasaki K."/>
        </authorList>
    </citation>
    <scope>NUCLEOTIDE SEQUENCE</scope>
    <source>
        <strain evidence="2">NT6N</strain>
    </source>
</reference>
<feature type="transmembrane region" description="Helical" evidence="1">
    <location>
        <begin position="79"/>
        <end position="101"/>
    </location>
</feature>
<dbReference type="AlphaFoldDB" id="A0AAT9FKJ1"/>